<evidence type="ECO:0000256" key="2">
    <source>
        <dbReference type="ARBA" id="ARBA00022598"/>
    </source>
</evidence>
<dbReference type="UniPathway" id="UPA00074">
    <property type="reaction ID" value="UER00131"/>
</dbReference>
<dbReference type="GO" id="GO:0004639">
    <property type="term" value="F:phosphoribosylaminoimidazolesuccinocarboxamide synthase activity"/>
    <property type="evidence" value="ECO:0007669"/>
    <property type="project" value="UniProtKB-UniRule"/>
</dbReference>
<evidence type="ECO:0000256" key="7">
    <source>
        <dbReference type="HAMAP-Rule" id="MF_00137"/>
    </source>
</evidence>
<keyword evidence="4 7" id="KW-0658">Purine biosynthesis</keyword>
<dbReference type="SUPFAM" id="SSF56104">
    <property type="entry name" value="SAICAR synthase-like"/>
    <property type="match status" value="1"/>
</dbReference>
<comment type="similarity">
    <text evidence="7">Belongs to the SAICAR synthetase family.</text>
</comment>
<dbReference type="GO" id="GO:0006189">
    <property type="term" value="P:'de novo' IMP biosynthetic process"/>
    <property type="evidence" value="ECO:0007669"/>
    <property type="project" value="UniProtKB-UniRule"/>
</dbReference>
<evidence type="ECO:0000259" key="8">
    <source>
        <dbReference type="Pfam" id="PF01259"/>
    </source>
</evidence>
<dbReference type="Proteomes" id="UP000240811">
    <property type="component" value="Unassembled WGS sequence"/>
</dbReference>
<comment type="caution">
    <text evidence="9">The sequence shown here is derived from an EMBL/GenBank/DDBJ whole genome shotgun (WGS) entry which is preliminary data.</text>
</comment>
<dbReference type="EMBL" id="PSQJ01000002">
    <property type="protein sequence ID" value="PTL86777.1"/>
    <property type="molecule type" value="Genomic_DNA"/>
</dbReference>
<dbReference type="GO" id="GO:0005829">
    <property type="term" value="C:cytosol"/>
    <property type="evidence" value="ECO:0007669"/>
    <property type="project" value="TreeGrafter"/>
</dbReference>
<evidence type="ECO:0000256" key="3">
    <source>
        <dbReference type="ARBA" id="ARBA00022741"/>
    </source>
</evidence>
<evidence type="ECO:0000256" key="4">
    <source>
        <dbReference type="ARBA" id="ARBA00022755"/>
    </source>
</evidence>
<name>A0A2T4VYC4_9HYPH</name>
<dbReference type="InterPro" id="IPR050089">
    <property type="entry name" value="SAICAR_synthetase"/>
</dbReference>
<evidence type="ECO:0000256" key="1">
    <source>
        <dbReference type="ARBA" id="ARBA00004672"/>
    </source>
</evidence>
<dbReference type="HAMAP" id="MF_00137">
    <property type="entry name" value="SAICAR_synth"/>
    <property type="match status" value="1"/>
</dbReference>
<proteinExistence type="inferred from homology"/>
<comment type="catalytic activity">
    <reaction evidence="6 7">
        <text>5-amino-1-(5-phospho-D-ribosyl)imidazole-4-carboxylate + L-aspartate + ATP = (2S)-2-[5-amino-1-(5-phospho-beta-D-ribosyl)imidazole-4-carboxamido]succinate + ADP + phosphate + 2 H(+)</text>
        <dbReference type="Rhea" id="RHEA:22628"/>
        <dbReference type="ChEBI" id="CHEBI:15378"/>
        <dbReference type="ChEBI" id="CHEBI:29991"/>
        <dbReference type="ChEBI" id="CHEBI:30616"/>
        <dbReference type="ChEBI" id="CHEBI:43474"/>
        <dbReference type="ChEBI" id="CHEBI:58443"/>
        <dbReference type="ChEBI" id="CHEBI:77657"/>
        <dbReference type="ChEBI" id="CHEBI:456216"/>
        <dbReference type="EC" id="6.3.2.6"/>
    </reaction>
</comment>
<keyword evidence="5 7" id="KW-0067">ATP-binding</keyword>
<sequence length="256" mass="29548">MRQRNPICEKKDKIIYEGPEPGTLIQYFKDDGIIENNEQCQILNGKGVLNNKISEYIFIQLSKIGIPSYFIRRLNVREQLIYEAEKIPLRIVIRNIAAGSLVKKLGLQEGLSLPRSIVEFYYKSDSIDNTLVSEEHITSFNWASQAEIEEITNLIIRTNDFMTGLFIGIGIQLVDFSIECGRLIDGDTIRIVLADEIFPDCCRLWDIEKKNQYNKHCFDRNNNQSLEGYHEVARRLGIFKKNKSVLSDTNITPIRK</sequence>
<dbReference type="PANTHER" id="PTHR43599">
    <property type="entry name" value="MULTIFUNCTIONAL PROTEIN ADE2"/>
    <property type="match status" value="1"/>
</dbReference>
<dbReference type="GO" id="GO:0005524">
    <property type="term" value="F:ATP binding"/>
    <property type="evidence" value="ECO:0007669"/>
    <property type="project" value="UniProtKB-KW"/>
</dbReference>
<gene>
    <name evidence="7" type="primary">purC</name>
    <name evidence="9" type="ORF">C4617_02975</name>
</gene>
<evidence type="ECO:0000256" key="5">
    <source>
        <dbReference type="ARBA" id="ARBA00022840"/>
    </source>
</evidence>
<evidence type="ECO:0000313" key="9">
    <source>
        <dbReference type="EMBL" id="PTL86777.1"/>
    </source>
</evidence>
<accession>A0A2T4VYC4</accession>
<keyword evidence="2 7" id="KW-0436">Ligase</keyword>
<dbReference type="Gene3D" id="3.30.200.20">
    <property type="entry name" value="Phosphorylase Kinase, domain 1"/>
    <property type="match status" value="1"/>
</dbReference>
<dbReference type="AlphaFoldDB" id="A0A2T4VYC4"/>
<dbReference type="Gene3D" id="3.30.470.20">
    <property type="entry name" value="ATP-grasp fold, B domain"/>
    <property type="match status" value="1"/>
</dbReference>
<dbReference type="PANTHER" id="PTHR43599:SF3">
    <property type="entry name" value="SI:DKEY-6E2.2"/>
    <property type="match status" value="1"/>
</dbReference>
<dbReference type="EC" id="6.3.2.6" evidence="7"/>
<keyword evidence="3 7" id="KW-0547">Nucleotide-binding</keyword>
<comment type="pathway">
    <text evidence="1 7">Purine metabolism; IMP biosynthesis via de novo pathway; 5-amino-1-(5-phospho-D-ribosyl)imidazole-4-carboxamide from 5-amino-1-(5-phospho-D-ribosyl)imidazole-4-carboxylate: step 1/2.</text>
</comment>
<protein>
    <recommendedName>
        <fullName evidence="7">Phosphoribosylaminoimidazole-succinocarboxamide synthase</fullName>
        <ecNumber evidence="7">6.3.2.6</ecNumber>
    </recommendedName>
    <alternativeName>
        <fullName evidence="7">SAICAR synthetase</fullName>
    </alternativeName>
</protein>
<dbReference type="Pfam" id="PF01259">
    <property type="entry name" value="SAICAR_synt"/>
    <property type="match status" value="1"/>
</dbReference>
<evidence type="ECO:0000313" key="10">
    <source>
        <dbReference type="Proteomes" id="UP000240811"/>
    </source>
</evidence>
<reference evidence="10" key="1">
    <citation type="submission" date="2018-02" db="EMBL/GenBank/DDBJ databases">
        <title>Genome sequence of Candidatus Liberibacter europaeus.</title>
        <authorList>
            <person name="Frampton R.A."/>
            <person name="Thompson S.M."/>
            <person name="David C."/>
            <person name="Addison S.M."/>
            <person name="Smith G.R."/>
        </authorList>
    </citation>
    <scope>NUCLEOTIDE SEQUENCE [LARGE SCALE GENOMIC DNA]</scope>
</reference>
<dbReference type="InterPro" id="IPR028923">
    <property type="entry name" value="SAICAR_synt/ADE2_N"/>
</dbReference>
<feature type="domain" description="SAICAR synthetase/ADE2 N-terminal" evidence="8">
    <location>
        <begin position="11"/>
        <end position="235"/>
    </location>
</feature>
<organism evidence="9 10">
    <name type="scientific">Candidatus Liberibacter europaeus</name>
    <dbReference type="NCBI Taxonomy" id="744859"/>
    <lineage>
        <taxon>Bacteria</taxon>
        <taxon>Pseudomonadati</taxon>
        <taxon>Pseudomonadota</taxon>
        <taxon>Alphaproteobacteria</taxon>
        <taxon>Hyphomicrobiales</taxon>
        <taxon>Rhizobiaceae</taxon>
        <taxon>Liberibacter</taxon>
    </lineage>
</organism>
<evidence type="ECO:0000256" key="6">
    <source>
        <dbReference type="ARBA" id="ARBA00048475"/>
    </source>
</evidence>